<evidence type="ECO:0000313" key="9">
    <source>
        <dbReference type="EMBL" id="RDE22683.1"/>
    </source>
</evidence>
<dbReference type="SUPFAM" id="SSF54862">
    <property type="entry name" value="4Fe-4S ferredoxins"/>
    <property type="match status" value="1"/>
</dbReference>
<dbReference type="GO" id="GO:0005886">
    <property type="term" value="C:plasma membrane"/>
    <property type="evidence" value="ECO:0007669"/>
    <property type="project" value="TreeGrafter"/>
</dbReference>
<feature type="transmembrane region" description="Helical" evidence="7">
    <location>
        <begin position="199"/>
        <end position="220"/>
    </location>
</feature>
<protein>
    <submittedName>
        <fullName evidence="9">Cytochrome c oxidase accessory protein CcoG</fullName>
    </submittedName>
</protein>
<gene>
    <name evidence="9" type="primary">ccoG</name>
    <name evidence="9" type="ORF">DV711_08870</name>
</gene>
<dbReference type="OrthoDB" id="9811700at2"/>
<keyword evidence="4" id="KW-0249">Electron transport</keyword>
<keyword evidence="7" id="KW-0812">Transmembrane</keyword>
<keyword evidence="2" id="KW-0004">4Fe-4S</keyword>
<keyword evidence="3" id="KW-0479">Metal-binding</keyword>
<evidence type="ECO:0000256" key="4">
    <source>
        <dbReference type="ARBA" id="ARBA00022982"/>
    </source>
</evidence>
<dbReference type="AlphaFoldDB" id="A0A369WN85"/>
<dbReference type="Pfam" id="PF12801">
    <property type="entry name" value="Fer4_5"/>
    <property type="match status" value="1"/>
</dbReference>
<keyword evidence="5" id="KW-0408">Iron</keyword>
<keyword evidence="7" id="KW-0472">Membrane</keyword>
<evidence type="ECO:0000313" key="10">
    <source>
        <dbReference type="Proteomes" id="UP000253769"/>
    </source>
</evidence>
<keyword evidence="1" id="KW-0813">Transport</keyword>
<evidence type="ECO:0000256" key="3">
    <source>
        <dbReference type="ARBA" id="ARBA00022723"/>
    </source>
</evidence>
<dbReference type="InterPro" id="IPR032879">
    <property type="entry name" value="FixG_C"/>
</dbReference>
<dbReference type="InterPro" id="IPR014116">
    <property type="entry name" value="Cyt_c_oxidase_cbb3_FixG"/>
</dbReference>
<dbReference type="PROSITE" id="PS00198">
    <property type="entry name" value="4FE4S_FER_1"/>
    <property type="match status" value="1"/>
</dbReference>
<evidence type="ECO:0000256" key="1">
    <source>
        <dbReference type="ARBA" id="ARBA00022448"/>
    </source>
</evidence>
<keyword evidence="7" id="KW-1133">Transmembrane helix</keyword>
<dbReference type="Pfam" id="PF13746">
    <property type="entry name" value="Fer4_18"/>
    <property type="match status" value="1"/>
</dbReference>
<dbReference type="Proteomes" id="UP000253769">
    <property type="component" value="Unassembled WGS sequence"/>
</dbReference>
<dbReference type="NCBIfam" id="TIGR02745">
    <property type="entry name" value="ccoG_rdxA_fixG"/>
    <property type="match status" value="1"/>
</dbReference>
<evidence type="ECO:0000259" key="8">
    <source>
        <dbReference type="PROSITE" id="PS51379"/>
    </source>
</evidence>
<feature type="transmembrane region" description="Helical" evidence="7">
    <location>
        <begin position="170"/>
        <end position="187"/>
    </location>
</feature>
<evidence type="ECO:0000256" key="6">
    <source>
        <dbReference type="ARBA" id="ARBA00023014"/>
    </source>
</evidence>
<evidence type="ECO:0000256" key="5">
    <source>
        <dbReference type="ARBA" id="ARBA00023004"/>
    </source>
</evidence>
<feature type="transmembrane region" description="Helical" evidence="7">
    <location>
        <begin position="49"/>
        <end position="68"/>
    </location>
</feature>
<dbReference type="EMBL" id="QQOH01000002">
    <property type="protein sequence ID" value="RDE22683.1"/>
    <property type="molecule type" value="Genomic_DNA"/>
</dbReference>
<dbReference type="InterPro" id="IPR017896">
    <property type="entry name" value="4Fe4S_Fe-S-bd"/>
</dbReference>
<organism evidence="9 10">
    <name type="scientific">Motiliproteus coralliicola</name>
    <dbReference type="NCBI Taxonomy" id="2283196"/>
    <lineage>
        <taxon>Bacteria</taxon>
        <taxon>Pseudomonadati</taxon>
        <taxon>Pseudomonadota</taxon>
        <taxon>Gammaproteobacteria</taxon>
        <taxon>Oceanospirillales</taxon>
        <taxon>Oceanospirillaceae</taxon>
        <taxon>Motiliproteus</taxon>
    </lineage>
</organism>
<name>A0A369WN85_9GAMM</name>
<comment type="caution">
    <text evidence="9">The sequence shown here is derived from an EMBL/GenBank/DDBJ whole genome shotgun (WGS) entry which is preliminary data.</text>
</comment>
<dbReference type="PANTHER" id="PTHR30176:SF3">
    <property type="entry name" value="FERREDOXIN-TYPE PROTEIN NAPH"/>
    <property type="match status" value="1"/>
</dbReference>
<dbReference type="PROSITE" id="PS51379">
    <property type="entry name" value="4FE4S_FER_2"/>
    <property type="match status" value="1"/>
</dbReference>
<feature type="domain" description="4Fe-4S ferredoxin-type" evidence="8">
    <location>
        <begin position="264"/>
        <end position="293"/>
    </location>
</feature>
<keyword evidence="10" id="KW-1185">Reference proteome</keyword>
<dbReference type="GO" id="GO:0046872">
    <property type="term" value="F:metal ion binding"/>
    <property type="evidence" value="ECO:0007669"/>
    <property type="project" value="UniProtKB-KW"/>
</dbReference>
<keyword evidence="6" id="KW-0411">Iron-sulfur</keyword>
<accession>A0A369WN85</accession>
<dbReference type="RefSeq" id="WP_114695315.1">
    <property type="nucleotide sequence ID" value="NZ_QQOH01000002.1"/>
</dbReference>
<dbReference type="Gene3D" id="3.30.70.20">
    <property type="match status" value="1"/>
</dbReference>
<proteinExistence type="predicted"/>
<dbReference type="GO" id="GO:0051539">
    <property type="term" value="F:4 iron, 4 sulfur cluster binding"/>
    <property type="evidence" value="ECO:0007669"/>
    <property type="project" value="UniProtKB-KW"/>
</dbReference>
<feature type="transmembrane region" description="Helical" evidence="7">
    <location>
        <begin position="344"/>
        <end position="363"/>
    </location>
</feature>
<sequence length="482" mass="53765">MKSADSLIDVAQIDSTQIDDIYAEVGQWHVNVGEQKIHPKRMPGRWRSVKWWTSSVWLLFFLGPYLHWGDRQAVLFDLPAQKFYLFGLTVLVQDLWILAMILLFFAILLAVVTALAGRVFCGYFCFQTVWTDVFVLIEEWLEGKPRQRQQLDEAPWSLTKLRIKAIKHGLWLLIGLLTGVSFVAWFMDAGELWQGMLALSLPLEATITIGAFVFGTYSLAGFMREQTCMWLCPYSRIQGVMVDQDTVLPAYDAVRGESRGRRKKGQSDDHLGDCIDCNLCVAVCPTGIDIRDGQQQGCITCGLCIDACDSVMEKIGRPKGLVRYDSLNGLLGKTQARWFKRPRVWVYFGILAFSVVGGAWGLATLDGLELKVIHHRQPMFVMQSDGSIQNRYQLKLLNKTDQPLEAKITVTGAAGLKAVGVSEPVLLAPSGVTAHEVFVRIPAKWLVSDSQQIAFSVSTSLEEINATRKAVFIGPAPSSNTP</sequence>
<dbReference type="PANTHER" id="PTHR30176">
    <property type="entry name" value="FERREDOXIN-TYPE PROTEIN NAPH"/>
    <property type="match status" value="1"/>
</dbReference>
<dbReference type="InterPro" id="IPR051684">
    <property type="entry name" value="Electron_Trans/Redox"/>
</dbReference>
<dbReference type="InterPro" id="IPR017900">
    <property type="entry name" value="4Fe4S_Fe_S_CS"/>
</dbReference>
<feature type="transmembrane region" description="Helical" evidence="7">
    <location>
        <begin position="95"/>
        <end position="116"/>
    </location>
</feature>
<reference evidence="9 10" key="1">
    <citation type="submission" date="2018-07" db="EMBL/GenBank/DDBJ databases">
        <title>Motiliproteus coralliicola sp. nov., a bacterium isolated from Coral.</title>
        <authorList>
            <person name="Wang G."/>
        </authorList>
    </citation>
    <scope>NUCLEOTIDE SEQUENCE [LARGE SCALE GENOMIC DNA]</scope>
    <source>
        <strain evidence="9 10">C34</strain>
    </source>
</reference>
<dbReference type="Pfam" id="PF11614">
    <property type="entry name" value="FixG_C"/>
    <property type="match status" value="1"/>
</dbReference>
<dbReference type="Gene3D" id="2.60.40.10">
    <property type="entry name" value="Immunoglobulins"/>
    <property type="match status" value="1"/>
</dbReference>
<evidence type="ECO:0000256" key="7">
    <source>
        <dbReference type="SAM" id="Phobius"/>
    </source>
</evidence>
<dbReference type="InterPro" id="IPR013783">
    <property type="entry name" value="Ig-like_fold"/>
</dbReference>
<evidence type="ECO:0000256" key="2">
    <source>
        <dbReference type="ARBA" id="ARBA00022485"/>
    </source>
</evidence>